<comment type="caution">
    <text evidence="1">The sequence shown here is derived from an EMBL/GenBank/DDBJ whole genome shotgun (WGS) entry which is preliminary data.</text>
</comment>
<accession>A0ABT7VS54</accession>
<sequence>MNIAENTLAIQRFEVYVNSRLVIPQKVRKIHPIIARHKRTLEVPLETGENRISILAFNDLGKTTTKVTVYYDGESKIR</sequence>
<organism evidence="1 2">
    <name type="scientific">Candidatus Marithioploca araucensis</name>
    <dbReference type="NCBI Taxonomy" id="70273"/>
    <lineage>
        <taxon>Bacteria</taxon>
        <taxon>Pseudomonadati</taxon>
        <taxon>Pseudomonadota</taxon>
        <taxon>Gammaproteobacteria</taxon>
        <taxon>Thiotrichales</taxon>
        <taxon>Thiotrichaceae</taxon>
        <taxon>Candidatus Marithioploca</taxon>
    </lineage>
</organism>
<dbReference type="EMBL" id="JAUCGM010000178">
    <property type="protein sequence ID" value="MDM8562507.1"/>
    <property type="molecule type" value="Genomic_DNA"/>
</dbReference>
<keyword evidence="2" id="KW-1185">Reference proteome</keyword>
<evidence type="ECO:0000313" key="2">
    <source>
        <dbReference type="Proteomes" id="UP001171945"/>
    </source>
</evidence>
<name>A0ABT7VS54_9GAMM</name>
<dbReference type="Proteomes" id="UP001171945">
    <property type="component" value="Unassembled WGS sequence"/>
</dbReference>
<reference evidence="1" key="1">
    <citation type="submission" date="2023-06" db="EMBL/GenBank/DDBJ databases">
        <title>Uncultivated large filamentous bacteria from sulfidic sediments reveal new species and different genomic features in energy metabolism and defense.</title>
        <authorList>
            <person name="Fonseca A."/>
        </authorList>
    </citation>
    <scope>NUCLEOTIDE SEQUENCE</scope>
    <source>
        <strain evidence="1">HSG4</strain>
    </source>
</reference>
<evidence type="ECO:0000313" key="1">
    <source>
        <dbReference type="EMBL" id="MDM8562507.1"/>
    </source>
</evidence>
<proteinExistence type="predicted"/>
<protein>
    <submittedName>
        <fullName evidence="1">Uncharacterized protein</fullName>
    </submittedName>
</protein>
<gene>
    <name evidence="1" type="ORF">QUF54_04055</name>
</gene>